<dbReference type="GO" id="GO:0009231">
    <property type="term" value="P:riboflavin biosynthetic process"/>
    <property type="evidence" value="ECO:0007669"/>
    <property type="project" value="InterPro"/>
</dbReference>
<dbReference type="Gene3D" id="3.40.430.10">
    <property type="entry name" value="Dihydrofolate Reductase, subunit A"/>
    <property type="match status" value="1"/>
</dbReference>
<organism evidence="2 3">
    <name type="scientific">Agromyces mariniharenae</name>
    <dbReference type="NCBI Taxonomy" id="2604423"/>
    <lineage>
        <taxon>Bacteria</taxon>
        <taxon>Bacillati</taxon>
        <taxon>Actinomycetota</taxon>
        <taxon>Actinomycetes</taxon>
        <taxon>Micrococcales</taxon>
        <taxon>Microbacteriaceae</taxon>
        <taxon>Agromyces</taxon>
    </lineage>
</organism>
<dbReference type="GO" id="GO:0008703">
    <property type="term" value="F:5-amino-6-(5-phosphoribosylamino)uracil reductase activity"/>
    <property type="evidence" value="ECO:0007669"/>
    <property type="project" value="InterPro"/>
</dbReference>
<evidence type="ECO:0000313" key="3">
    <source>
        <dbReference type="Proteomes" id="UP000325243"/>
    </source>
</evidence>
<dbReference type="PANTHER" id="PTHR38011:SF2">
    <property type="entry name" value="BIFUNCTIONAL DEAMINASE-REDUCTASE DOMAIN PROTEIN"/>
    <property type="match status" value="1"/>
</dbReference>
<dbReference type="InterPro" id="IPR024072">
    <property type="entry name" value="DHFR-like_dom_sf"/>
</dbReference>
<keyword evidence="3" id="KW-1185">Reference proteome</keyword>
<reference evidence="2 3" key="1">
    <citation type="submission" date="2019-08" db="EMBL/GenBank/DDBJ databases">
        <authorList>
            <person name="Hu J."/>
        </authorList>
    </citation>
    <scope>NUCLEOTIDE SEQUENCE [LARGE SCALE GENOMIC DNA]</scope>
    <source>
        <strain evidence="2 3">NEAU-184</strain>
    </source>
</reference>
<dbReference type="Pfam" id="PF01872">
    <property type="entry name" value="RibD_C"/>
    <property type="match status" value="1"/>
</dbReference>
<sequence length="197" mass="21288">MGRMRRITVTENISLDGVMQAPASREEDTRGEFPYGGWAIAGSDDALAAEMAVGMGADGAMLFGHRTYRSMAAFWPHQADGNPYTEYLNRVEKFVVSRNAATRLEWENSTLLAGDAIKTVATLKHGDGPDLSILGSGMVVRSLAAAHLIDEYVLVIHPLVLGTGTKLFGSTHQPMELTHSTTTPKGVTVARYVPIRS</sequence>
<dbReference type="PANTHER" id="PTHR38011">
    <property type="entry name" value="DIHYDROFOLATE REDUCTASE FAMILY PROTEIN (AFU_ORTHOLOGUE AFUA_8G06820)"/>
    <property type="match status" value="1"/>
</dbReference>
<dbReference type="AlphaFoldDB" id="A0A5S4V7K6"/>
<name>A0A5S4V7K6_9MICO</name>
<gene>
    <name evidence="2" type="ORF">FYC51_10845</name>
</gene>
<feature type="domain" description="Bacterial bifunctional deaminase-reductase C-terminal" evidence="1">
    <location>
        <begin position="7"/>
        <end position="188"/>
    </location>
</feature>
<dbReference type="Proteomes" id="UP000325243">
    <property type="component" value="Unassembled WGS sequence"/>
</dbReference>
<evidence type="ECO:0000259" key="1">
    <source>
        <dbReference type="Pfam" id="PF01872"/>
    </source>
</evidence>
<dbReference type="InterPro" id="IPR050765">
    <property type="entry name" value="Riboflavin_Biosynth_HTPR"/>
</dbReference>
<accession>A0A5S4V7K6</accession>
<dbReference type="SUPFAM" id="SSF53597">
    <property type="entry name" value="Dihydrofolate reductase-like"/>
    <property type="match status" value="1"/>
</dbReference>
<proteinExistence type="predicted"/>
<evidence type="ECO:0000313" key="2">
    <source>
        <dbReference type="EMBL" id="TYL54078.1"/>
    </source>
</evidence>
<comment type="caution">
    <text evidence="2">The sequence shown here is derived from an EMBL/GenBank/DDBJ whole genome shotgun (WGS) entry which is preliminary data.</text>
</comment>
<dbReference type="InterPro" id="IPR002734">
    <property type="entry name" value="RibDG_C"/>
</dbReference>
<protein>
    <submittedName>
        <fullName evidence="2">Dihydrofolate reductase</fullName>
    </submittedName>
</protein>
<dbReference type="EMBL" id="VSSB01000001">
    <property type="protein sequence ID" value="TYL54078.1"/>
    <property type="molecule type" value="Genomic_DNA"/>
</dbReference>